<dbReference type="Proteomes" id="UP000515123">
    <property type="component" value="Linkage group 11"/>
</dbReference>
<evidence type="ECO:0000313" key="2">
    <source>
        <dbReference type="Proteomes" id="UP000515123"/>
    </source>
</evidence>
<dbReference type="InterPro" id="IPR052160">
    <property type="entry name" value="Gypsy_RT_Integrase-like"/>
</dbReference>
<protein>
    <submittedName>
        <fullName evidence="3">Uncharacterized protein LOC109717115</fullName>
    </submittedName>
</protein>
<dbReference type="InterPro" id="IPR041588">
    <property type="entry name" value="Integrase_H2C2"/>
</dbReference>
<name>A0A6P5FQ07_ANACO</name>
<dbReference type="AlphaFoldDB" id="A0A6P5FQ07"/>
<keyword evidence="2" id="KW-1185">Reference proteome</keyword>
<feature type="domain" description="Integrase zinc-binding" evidence="1">
    <location>
        <begin position="86"/>
        <end position="143"/>
    </location>
</feature>
<sequence>MAITLQPSLLNEMRRFDIEVVAPEVSAILASLVVQLTLLEKIKDQQALDPYLQKVWLDIESGRAGDFSIGSDGSLRFRNRWCVPKDEEVQKAILQEVHQPPYCIHLGGTKMYRDLKVHYLWPGMKKNIGEFVAQCLICQQVKAECWFPVGKLQSLPIPVWK</sequence>
<accession>A0A6P5FQ07</accession>
<dbReference type="PANTHER" id="PTHR47266">
    <property type="entry name" value="ENDONUCLEASE-RELATED"/>
    <property type="match status" value="1"/>
</dbReference>
<dbReference type="Pfam" id="PF17921">
    <property type="entry name" value="Integrase_H2C2"/>
    <property type="match status" value="1"/>
</dbReference>
<dbReference type="Gene3D" id="1.10.340.70">
    <property type="match status" value="1"/>
</dbReference>
<dbReference type="GeneID" id="109717115"/>
<evidence type="ECO:0000313" key="3">
    <source>
        <dbReference type="RefSeq" id="XP_020098381.1"/>
    </source>
</evidence>
<evidence type="ECO:0000259" key="1">
    <source>
        <dbReference type="Pfam" id="PF17921"/>
    </source>
</evidence>
<organism evidence="2 3">
    <name type="scientific">Ananas comosus</name>
    <name type="common">Pineapple</name>
    <name type="synonym">Ananas ananas</name>
    <dbReference type="NCBI Taxonomy" id="4615"/>
    <lineage>
        <taxon>Eukaryota</taxon>
        <taxon>Viridiplantae</taxon>
        <taxon>Streptophyta</taxon>
        <taxon>Embryophyta</taxon>
        <taxon>Tracheophyta</taxon>
        <taxon>Spermatophyta</taxon>
        <taxon>Magnoliopsida</taxon>
        <taxon>Liliopsida</taxon>
        <taxon>Poales</taxon>
        <taxon>Bromeliaceae</taxon>
        <taxon>Bromelioideae</taxon>
        <taxon>Ananas</taxon>
    </lineage>
</organism>
<reference evidence="3" key="2">
    <citation type="submission" date="2025-08" db="UniProtKB">
        <authorList>
            <consortium name="RefSeq"/>
        </authorList>
    </citation>
    <scope>IDENTIFICATION</scope>
    <source>
        <tissue evidence="3">Leaf</tissue>
    </source>
</reference>
<proteinExistence type="predicted"/>
<dbReference type="OrthoDB" id="784723at2759"/>
<gene>
    <name evidence="3" type="primary">LOC109717115</name>
</gene>
<reference evidence="2" key="1">
    <citation type="journal article" date="2015" name="Nat. Genet.">
        <title>The pineapple genome and the evolution of CAM photosynthesis.</title>
        <authorList>
            <person name="Ming R."/>
            <person name="VanBuren R."/>
            <person name="Wai C.M."/>
            <person name="Tang H."/>
            <person name="Schatz M.C."/>
            <person name="Bowers J.E."/>
            <person name="Lyons E."/>
            <person name="Wang M.L."/>
            <person name="Chen J."/>
            <person name="Biggers E."/>
            <person name="Zhang J."/>
            <person name="Huang L."/>
            <person name="Zhang L."/>
            <person name="Miao W."/>
            <person name="Zhang J."/>
            <person name="Ye Z."/>
            <person name="Miao C."/>
            <person name="Lin Z."/>
            <person name="Wang H."/>
            <person name="Zhou H."/>
            <person name="Yim W.C."/>
            <person name="Priest H.D."/>
            <person name="Zheng C."/>
            <person name="Woodhouse M."/>
            <person name="Edger P.P."/>
            <person name="Guyot R."/>
            <person name="Guo H.B."/>
            <person name="Guo H."/>
            <person name="Zheng G."/>
            <person name="Singh R."/>
            <person name="Sharma A."/>
            <person name="Min X."/>
            <person name="Zheng Y."/>
            <person name="Lee H."/>
            <person name="Gurtowski J."/>
            <person name="Sedlazeck F.J."/>
            <person name="Harkess A."/>
            <person name="McKain M.R."/>
            <person name="Liao Z."/>
            <person name="Fang J."/>
            <person name="Liu J."/>
            <person name="Zhang X."/>
            <person name="Zhang Q."/>
            <person name="Hu W."/>
            <person name="Qin Y."/>
            <person name="Wang K."/>
            <person name="Chen L.Y."/>
            <person name="Shirley N."/>
            <person name="Lin Y.R."/>
            <person name="Liu L.Y."/>
            <person name="Hernandez A.G."/>
            <person name="Wright C.L."/>
            <person name="Bulone V."/>
            <person name="Tuskan G.A."/>
            <person name="Heath K."/>
            <person name="Zee F."/>
            <person name="Moore P.H."/>
            <person name="Sunkar R."/>
            <person name="Leebens-Mack J.H."/>
            <person name="Mockler T."/>
            <person name="Bennetzen J.L."/>
            <person name="Freeling M."/>
            <person name="Sankoff D."/>
            <person name="Paterson A.H."/>
            <person name="Zhu X."/>
            <person name="Yang X."/>
            <person name="Smith J.A."/>
            <person name="Cushman J.C."/>
            <person name="Paull R.E."/>
            <person name="Yu Q."/>
        </authorList>
    </citation>
    <scope>NUCLEOTIDE SEQUENCE [LARGE SCALE GENOMIC DNA]</scope>
    <source>
        <strain evidence="2">cv. F153</strain>
    </source>
</reference>
<dbReference type="RefSeq" id="XP_020098381.1">
    <property type="nucleotide sequence ID" value="XM_020242792.1"/>
</dbReference>